<feature type="compositionally biased region" description="Low complexity" evidence="1">
    <location>
        <begin position="214"/>
        <end position="223"/>
    </location>
</feature>
<dbReference type="Proteomes" id="UP001596200">
    <property type="component" value="Unassembled WGS sequence"/>
</dbReference>
<dbReference type="Gene3D" id="3.40.50.1240">
    <property type="entry name" value="Phosphoglycerate mutase-like"/>
    <property type="match status" value="1"/>
</dbReference>
<organism evidence="2 3">
    <name type="scientific">Streptomyces pulveraceus</name>
    <dbReference type="NCBI Taxonomy" id="68258"/>
    <lineage>
        <taxon>Bacteria</taxon>
        <taxon>Bacillati</taxon>
        <taxon>Actinomycetota</taxon>
        <taxon>Actinomycetes</taxon>
        <taxon>Kitasatosporales</taxon>
        <taxon>Streptomycetaceae</taxon>
        <taxon>Streptomyces</taxon>
    </lineage>
</organism>
<reference evidence="3" key="1">
    <citation type="journal article" date="2019" name="Int. J. Syst. Evol. Microbiol.">
        <title>The Global Catalogue of Microorganisms (GCM) 10K type strain sequencing project: providing services to taxonomists for standard genome sequencing and annotation.</title>
        <authorList>
            <consortium name="The Broad Institute Genomics Platform"/>
            <consortium name="The Broad Institute Genome Sequencing Center for Infectious Disease"/>
            <person name="Wu L."/>
            <person name="Ma J."/>
        </authorList>
    </citation>
    <scope>NUCLEOTIDE SEQUENCE [LARGE SCALE GENOMIC DNA]</scope>
    <source>
        <strain evidence="3">JCM 4147</strain>
    </source>
</reference>
<dbReference type="SMART" id="SM00855">
    <property type="entry name" value="PGAM"/>
    <property type="match status" value="1"/>
</dbReference>
<feature type="compositionally biased region" description="Pro residues" evidence="1">
    <location>
        <begin position="224"/>
        <end position="234"/>
    </location>
</feature>
<feature type="region of interest" description="Disordered" evidence="1">
    <location>
        <begin position="214"/>
        <end position="234"/>
    </location>
</feature>
<evidence type="ECO:0000313" key="2">
    <source>
        <dbReference type="EMBL" id="MFC5915971.1"/>
    </source>
</evidence>
<dbReference type="InterPro" id="IPR013078">
    <property type="entry name" value="His_Pase_superF_clade-1"/>
</dbReference>
<dbReference type="CDD" id="cd07067">
    <property type="entry name" value="HP_PGM_like"/>
    <property type="match status" value="1"/>
</dbReference>
<dbReference type="InterPro" id="IPR029033">
    <property type="entry name" value="His_PPase_superfam"/>
</dbReference>
<accession>A0ABW1GQ76</accession>
<evidence type="ECO:0000313" key="3">
    <source>
        <dbReference type="Proteomes" id="UP001596200"/>
    </source>
</evidence>
<gene>
    <name evidence="2" type="ORF">ACFP1B_21475</name>
</gene>
<dbReference type="PANTHER" id="PTHR48100">
    <property type="entry name" value="BROAD-SPECIFICITY PHOSPHATASE YOR283W-RELATED"/>
    <property type="match status" value="1"/>
</dbReference>
<evidence type="ECO:0000256" key="1">
    <source>
        <dbReference type="SAM" id="MobiDB-lite"/>
    </source>
</evidence>
<sequence length="234" mass="24820">MTGSPATLLLARHGQTVWHAENRYAGASDIALTDEGRRQARQLGDWAARNGVDAIWTSTLSRAIETARPACEALGLTPRRAHELRECDFGEVEGRTLAEFAAEQPERAREYRADPVAHPFPGAEDPRAAAARGATALRRIAAGHPGQRVLVVAHNTLLRLVLCELLSIPLGAYRRVFPRLLNGAVSELRIGEQGGALLSLNVPCAPDPLNVPCAPEAPGAPGAPDAPPVPGISP</sequence>
<dbReference type="PANTHER" id="PTHR48100:SF1">
    <property type="entry name" value="HISTIDINE PHOSPHATASE FAMILY PROTEIN-RELATED"/>
    <property type="match status" value="1"/>
</dbReference>
<protein>
    <submittedName>
        <fullName evidence="2">Histidine phosphatase family protein</fullName>
    </submittedName>
</protein>
<dbReference type="Pfam" id="PF00300">
    <property type="entry name" value="His_Phos_1"/>
    <property type="match status" value="1"/>
</dbReference>
<comment type="caution">
    <text evidence="2">The sequence shown here is derived from an EMBL/GenBank/DDBJ whole genome shotgun (WGS) entry which is preliminary data.</text>
</comment>
<dbReference type="RefSeq" id="WP_344509238.1">
    <property type="nucleotide sequence ID" value="NZ_BAAATU010000009.1"/>
</dbReference>
<dbReference type="EMBL" id="JBHSPU010000017">
    <property type="protein sequence ID" value="MFC5915971.1"/>
    <property type="molecule type" value="Genomic_DNA"/>
</dbReference>
<dbReference type="SUPFAM" id="SSF53254">
    <property type="entry name" value="Phosphoglycerate mutase-like"/>
    <property type="match status" value="1"/>
</dbReference>
<dbReference type="InterPro" id="IPR050275">
    <property type="entry name" value="PGM_Phosphatase"/>
</dbReference>
<proteinExistence type="predicted"/>
<name>A0ABW1GQ76_9ACTN</name>
<keyword evidence="3" id="KW-1185">Reference proteome</keyword>